<accession>A0ABU4FR30</accession>
<feature type="region of interest" description="Disordered" evidence="1">
    <location>
        <begin position="123"/>
        <end position="151"/>
    </location>
</feature>
<gene>
    <name evidence="2" type="ORF">R5A26_44895</name>
</gene>
<reference evidence="2 3" key="1">
    <citation type="submission" date="2023-10" db="EMBL/GenBank/DDBJ databases">
        <title>Characterization of rhizosphere-enriched actinobacteria from wheat plants lab-grown on chernevaya soil.</title>
        <authorList>
            <person name="Tikhonova E.N."/>
            <person name="Konopkin A."/>
            <person name="Kravchenko I.K."/>
        </authorList>
    </citation>
    <scope>NUCLEOTIDE SEQUENCE [LARGE SCALE GENOMIC DNA]</scope>
    <source>
        <strain evidence="2 3">RR29</strain>
    </source>
</reference>
<feature type="compositionally biased region" description="Basic residues" evidence="1">
    <location>
        <begin position="139"/>
        <end position="151"/>
    </location>
</feature>
<sequence length="151" mass="17448">MSLRYLSPRGLPDLSLRLPYLCLRSPRLPCLRLRLRYPPSQPALSLPLPCLIQRGLPFLRYLSLLHRISTTQRRPPCLNLPTLNLPRPTLPNRHLPCLSFPELRLPCPQLPSLNLPAPRLIRPRPRPLPLRRTAPLNHRPSHLHRAKPGHH</sequence>
<comment type="caution">
    <text evidence="2">The sequence shown here is derived from an EMBL/GenBank/DDBJ whole genome shotgun (WGS) entry which is preliminary data.</text>
</comment>
<dbReference type="RefSeq" id="WP_317775676.1">
    <property type="nucleotide sequence ID" value="NZ_JAWMAJ010000279.1"/>
</dbReference>
<organism evidence="2 3">
    <name type="scientific">Streptomyces prunicolor</name>
    <dbReference type="NCBI Taxonomy" id="67348"/>
    <lineage>
        <taxon>Bacteria</taxon>
        <taxon>Bacillati</taxon>
        <taxon>Actinomycetota</taxon>
        <taxon>Actinomycetes</taxon>
        <taxon>Kitasatosporales</taxon>
        <taxon>Streptomycetaceae</taxon>
        <taxon>Streptomyces</taxon>
    </lineage>
</organism>
<evidence type="ECO:0000313" key="2">
    <source>
        <dbReference type="EMBL" id="MDV7223083.1"/>
    </source>
</evidence>
<evidence type="ECO:0000256" key="1">
    <source>
        <dbReference type="SAM" id="MobiDB-lite"/>
    </source>
</evidence>
<protein>
    <submittedName>
        <fullName evidence="2">Uncharacterized protein</fullName>
    </submittedName>
</protein>
<proteinExistence type="predicted"/>
<evidence type="ECO:0000313" key="3">
    <source>
        <dbReference type="Proteomes" id="UP001187346"/>
    </source>
</evidence>
<dbReference type="EMBL" id="JAWMAJ010000279">
    <property type="protein sequence ID" value="MDV7223083.1"/>
    <property type="molecule type" value="Genomic_DNA"/>
</dbReference>
<name>A0ABU4FR30_9ACTN</name>
<keyword evidence="3" id="KW-1185">Reference proteome</keyword>
<dbReference type="Proteomes" id="UP001187346">
    <property type="component" value="Unassembled WGS sequence"/>
</dbReference>